<evidence type="ECO:0000313" key="2">
    <source>
        <dbReference type="Proteomes" id="UP000053105"/>
    </source>
</evidence>
<keyword evidence="2" id="KW-1185">Reference proteome</keyword>
<accession>A0A0N0U6T8</accession>
<gene>
    <name evidence="1" type="ORF">WN51_08591</name>
</gene>
<reference evidence="1 2" key="1">
    <citation type="submission" date="2015-07" db="EMBL/GenBank/DDBJ databases">
        <title>The genome of Melipona quadrifasciata.</title>
        <authorList>
            <person name="Pan H."/>
            <person name="Kapheim K."/>
        </authorList>
    </citation>
    <scope>NUCLEOTIDE SEQUENCE [LARGE SCALE GENOMIC DNA]</scope>
    <source>
        <strain evidence="1">0111107301</strain>
        <tissue evidence="1">Whole body</tissue>
    </source>
</reference>
<proteinExistence type="predicted"/>
<sequence>MEKCTKSTRNVQTHRSMRPRIPQIRVSNTRLAQAASGCAPSVDVLPIFDVKQQSVWNPARMGATSLVGLVLTSVWGKESLPSAPLMSLGSDFETKRKNYIAFSLPPHPYHSHSLLKTIRSSIHTSELPFTCTPSYKLFPLKGIKLADVGCR</sequence>
<evidence type="ECO:0000313" key="1">
    <source>
        <dbReference type="EMBL" id="KOX78832.1"/>
    </source>
</evidence>
<dbReference type="OrthoDB" id="6354602at2759"/>
<dbReference type="AlphaFoldDB" id="A0A0N0U6T8"/>
<dbReference type="EMBL" id="KQ435719">
    <property type="protein sequence ID" value="KOX78832.1"/>
    <property type="molecule type" value="Genomic_DNA"/>
</dbReference>
<name>A0A0N0U6T8_9HYME</name>
<organism evidence="1 2">
    <name type="scientific">Melipona quadrifasciata</name>
    <dbReference type="NCBI Taxonomy" id="166423"/>
    <lineage>
        <taxon>Eukaryota</taxon>
        <taxon>Metazoa</taxon>
        <taxon>Ecdysozoa</taxon>
        <taxon>Arthropoda</taxon>
        <taxon>Hexapoda</taxon>
        <taxon>Insecta</taxon>
        <taxon>Pterygota</taxon>
        <taxon>Neoptera</taxon>
        <taxon>Endopterygota</taxon>
        <taxon>Hymenoptera</taxon>
        <taxon>Apocrita</taxon>
        <taxon>Aculeata</taxon>
        <taxon>Apoidea</taxon>
        <taxon>Anthophila</taxon>
        <taxon>Apidae</taxon>
        <taxon>Melipona</taxon>
    </lineage>
</organism>
<protein>
    <submittedName>
        <fullName evidence="1">Uncharacterized protein</fullName>
    </submittedName>
</protein>
<dbReference type="Proteomes" id="UP000053105">
    <property type="component" value="Unassembled WGS sequence"/>
</dbReference>